<protein>
    <recommendedName>
        <fullName evidence="2">Tetratricopeptide repeat protein</fullName>
    </recommendedName>
</protein>
<sequence>MERKKHLLTSALLAVILLLTFIPVVPVKGSSSGYKSRIYNFYINGNMAGWEGVVREMELYLKQAPDATLIKNELLGYYYGLAGYLISQKEKKSASAFVAKGESIIAELLAKEPGNANTTAYQAAFLGFRIGINNLRAMTLGMKSAELSKAAYLKDSLDPQVVTERANVLYYSPSFAGGDKQEAMRLYQKAVMLLERGNMTKGNWFYLSLLTNIARLLEESGDLMQTEALYKKILQTEPGYRWVRDELYPSLQSRL</sequence>
<name>A0A645C086_9ZZZZ</name>
<proteinExistence type="predicted"/>
<evidence type="ECO:0000313" key="1">
    <source>
        <dbReference type="EMBL" id="MPM71180.1"/>
    </source>
</evidence>
<dbReference type="InterPro" id="IPR011990">
    <property type="entry name" value="TPR-like_helical_dom_sf"/>
</dbReference>
<gene>
    <name evidence="1" type="ORF">SDC9_118143</name>
</gene>
<dbReference type="Gene3D" id="1.25.40.10">
    <property type="entry name" value="Tetratricopeptide repeat domain"/>
    <property type="match status" value="1"/>
</dbReference>
<organism evidence="1">
    <name type="scientific">bioreactor metagenome</name>
    <dbReference type="NCBI Taxonomy" id="1076179"/>
    <lineage>
        <taxon>unclassified sequences</taxon>
        <taxon>metagenomes</taxon>
        <taxon>ecological metagenomes</taxon>
    </lineage>
</organism>
<dbReference type="SUPFAM" id="SSF48452">
    <property type="entry name" value="TPR-like"/>
    <property type="match status" value="1"/>
</dbReference>
<evidence type="ECO:0008006" key="2">
    <source>
        <dbReference type="Google" id="ProtNLM"/>
    </source>
</evidence>
<reference evidence="1" key="1">
    <citation type="submission" date="2019-08" db="EMBL/GenBank/DDBJ databases">
        <authorList>
            <person name="Kucharzyk K."/>
            <person name="Murdoch R.W."/>
            <person name="Higgins S."/>
            <person name="Loffler F."/>
        </authorList>
    </citation>
    <scope>NUCLEOTIDE SEQUENCE</scope>
</reference>
<accession>A0A645C086</accession>
<comment type="caution">
    <text evidence="1">The sequence shown here is derived from an EMBL/GenBank/DDBJ whole genome shotgun (WGS) entry which is preliminary data.</text>
</comment>
<dbReference type="AlphaFoldDB" id="A0A645C086"/>
<dbReference type="EMBL" id="VSSQ01023947">
    <property type="protein sequence ID" value="MPM71180.1"/>
    <property type="molecule type" value="Genomic_DNA"/>
</dbReference>